<evidence type="ECO:0000313" key="2">
    <source>
        <dbReference type="Proteomes" id="UP000054843"/>
    </source>
</evidence>
<gene>
    <name evidence="1" type="ORF">T10_6779</name>
</gene>
<dbReference type="Proteomes" id="UP000054843">
    <property type="component" value="Unassembled WGS sequence"/>
</dbReference>
<dbReference type="EMBL" id="JYDO01000001">
    <property type="protein sequence ID" value="KRZ80763.1"/>
    <property type="molecule type" value="Genomic_DNA"/>
</dbReference>
<keyword evidence="2" id="KW-1185">Reference proteome</keyword>
<comment type="caution">
    <text evidence="1">The sequence shown here is derived from an EMBL/GenBank/DDBJ whole genome shotgun (WGS) entry which is preliminary data.</text>
</comment>
<sequence length="91" mass="10709">MLKIAINQQRLVVVMTKLVSCRNKSMNKMFFRNGKKNFIEKSSTLSSLTFNEYQFADDELSKKNEQQQATIRAIDFHAERQRLGAKQFRFS</sequence>
<reference evidence="1 2" key="1">
    <citation type="submission" date="2015-01" db="EMBL/GenBank/DDBJ databases">
        <title>Evolution of Trichinella species and genotypes.</title>
        <authorList>
            <person name="Korhonen P.K."/>
            <person name="Edoardo P."/>
            <person name="Giuseppe L.R."/>
            <person name="Gasser R.B."/>
        </authorList>
    </citation>
    <scope>NUCLEOTIDE SEQUENCE [LARGE SCALE GENOMIC DNA]</scope>
    <source>
        <strain evidence="1">ISS1980</strain>
    </source>
</reference>
<protein>
    <submittedName>
        <fullName evidence="1">Uncharacterized protein</fullName>
    </submittedName>
</protein>
<organism evidence="1 2">
    <name type="scientific">Trichinella papuae</name>
    <dbReference type="NCBI Taxonomy" id="268474"/>
    <lineage>
        <taxon>Eukaryota</taxon>
        <taxon>Metazoa</taxon>
        <taxon>Ecdysozoa</taxon>
        <taxon>Nematoda</taxon>
        <taxon>Enoplea</taxon>
        <taxon>Dorylaimia</taxon>
        <taxon>Trichinellida</taxon>
        <taxon>Trichinellidae</taxon>
        <taxon>Trichinella</taxon>
    </lineage>
</organism>
<proteinExistence type="predicted"/>
<dbReference type="AlphaFoldDB" id="A0A0V1N9T2"/>
<accession>A0A0V1N9T2</accession>
<name>A0A0V1N9T2_9BILA</name>
<evidence type="ECO:0000313" key="1">
    <source>
        <dbReference type="EMBL" id="KRZ80763.1"/>
    </source>
</evidence>